<dbReference type="OrthoDB" id="9762378at2"/>
<dbReference type="InParanoid" id="A0A4R2PS47"/>
<reference evidence="7 8" key="1">
    <citation type="submission" date="2019-03" db="EMBL/GenBank/DDBJ databases">
        <title>Genomic Encyclopedia of Type Strains, Phase IV (KMG-IV): sequencing the most valuable type-strain genomes for metagenomic binning, comparative biology and taxonomic classification.</title>
        <authorList>
            <person name="Goeker M."/>
        </authorList>
    </citation>
    <scope>NUCLEOTIDE SEQUENCE [LARGE SCALE GENOMIC DNA]</scope>
    <source>
        <strain evidence="7 8">DSM 2132</strain>
    </source>
</reference>
<dbReference type="EMBL" id="SLXO01000002">
    <property type="protein sequence ID" value="TCP37904.1"/>
    <property type="molecule type" value="Genomic_DNA"/>
</dbReference>
<dbReference type="Gene3D" id="3.40.50.280">
    <property type="entry name" value="Cobalamin-binding domain"/>
    <property type="match status" value="1"/>
</dbReference>
<keyword evidence="4" id="KW-0413">Isomerase</keyword>
<dbReference type="Proteomes" id="UP000295399">
    <property type="component" value="Unassembled WGS sequence"/>
</dbReference>
<evidence type="ECO:0000256" key="5">
    <source>
        <dbReference type="ARBA" id="ARBA00023285"/>
    </source>
</evidence>
<proteinExistence type="inferred from homology"/>
<comment type="similarity">
    <text evidence="2">Belongs to the methylmalonyl-CoA mutase family.</text>
</comment>
<evidence type="ECO:0000313" key="8">
    <source>
        <dbReference type="Proteomes" id="UP000295399"/>
    </source>
</evidence>
<comment type="caution">
    <text evidence="7">The sequence shown here is derived from an EMBL/GenBank/DDBJ whole genome shotgun (WGS) entry which is preliminary data.</text>
</comment>
<dbReference type="GO" id="GO:0004494">
    <property type="term" value="F:methylmalonyl-CoA mutase activity"/>
    <property type="evidence" value="ECO:0007669"/>
    <property type="project" value="UniProtKB-EC"/>
</dbReference>
<evidence type="ECO:0000256" key="2">
    <source>
        <dbReference type="ARBA" id="ARBA00008465"/>
    </source>
</evidence>
<keyword evidence="8" id="KW-1185">Reference proteome</keyword>
<dbReference type="RefSeq" id="WP_132707558.1">
    <property type="nucleotide sequence ID" value="NZ_JACIGF010000002.1"/>
</dbReference>
<evidence type="ECO:0000256" key="1">
    <source>
        <dbReference type="ARBA" id="ARBA00001922"/>
    </source>
</evidence>
<protein>
    <submittedName>
        <fullName evidence="7">Heterodimeric methylmalonyl-CoA mutase small subunit</fullName>
    </submittedName>
</protein>
<evidence type="ECO:0000259" key="6">
    <source>
        <dbReference type="Pfam" id="PF01642"/>
    </source>
</evidence>
<dbReference type="Gene3D" id="3.20.20.240">
    <property type="entry name" value="Methylmalonyl-CoA mutase"/>
    <property type="match status" value="1"/>
</dbReference>
<feature type="domain" description="Methylmalonyl-CoA mutase alpha/beta chain catalytic" evidence="6">
    <location>
        <begin position="47"/>
        <end position="487"/>
    </location>
</feature>
<organism evidence="7 8">
    <name type="scientific">Rhodothalassium salexigens DSM 2132</name>
    <dbReference type="NCBI Taxonomy" id="1188247"/>
    <lineage>
        <taxon>Bacteria</taxon>
        <taxon>Pseudomonadati</taxon>
        <taxon>Pseudomonadota</taxon>
        <taxon>Alphaproteobacteria</taxon>
        <taxon>Rhodothalassiales</taxon>
        <taxon>Rhodothalassiaceae</taxon>
        <taxon>Rhodothalassium</taxon>
    </lineage>
</organism>
<keyword evidence="5" id="KW-0170">Cobalt</keyword>
<accession>A0A4R2PS47</accession>
<dbReference type="InterPro" id="IPR016176">
    <property type="entry name" value="Cbl-dep_enz_cat"/>
</dbReference>
<dbReference type="SUPFAM" id="SSF51703">
    <property type="entry name" value="Cobalamin (vitamin B12)-dependent enzymes"/>
    <property type="match status" value="1"/>
</dbReference>
<comment type="cofactor">
    <cofactor evidence="1">
        <name>adenosylcob(III)alamin</name>
        <dbReference type="ChEBI" id="CHEBI:18408"/>
    </cofactor>
</comment>
<dbReference type="InterPro" id="IPR006099">
    <property type="entry name" value="MeMalonylCoA_mutase_a/b_cat"/>
</dbReference>
<dbReference type="PANTHER" id="PTHR48101:SF4">
    <property type="entry name" value="METHYLMALONYL-COA MUTASE, MITOCHONDRIAL"/>
    <property type="match status" value="1"/>
</dbReference>
<dbReference type="SUPFAM" id="SSF52242">
    <property type="entry name" value="Cobalamin (vitamin B12)-binding domain"/>
    <property type="match status" value="1"/>
</dbReference>
<evidence type="ECO:0000256" key="4">
    <source>
        <dbReference type="ARBA" id="ARBA00023235"/>
    </source>
</evidence>
<dbReference type="GO" id="GO:0031419">
    <property type="term" value="F:cobalamin binding"/>
    <property type="evidence" value="ECO:0007669"/>
    <property type="project" value="UniProtKB-KW"/>
</dbReference>
<gene>
    <name evidence="7" type="ORF">EV659_102312</name>
</gene>
<dbReference type="AlphaFoldDB" id="A0A4R2PS47"/>
<name>A0A4R2PS47_RHOSA</name>
<dbReference type="InterPro" id="IPR036724">
    <property type="entry name" value="Cobalamin-bd_sf"/>
</dbReference>
<dbReference type="PANTHER" id="PTHR48101">
    <property type="entry name" value="METHYLMALONYL-COA MUTASE, MITOCHONDRIAL-RELATED"/>
    <property type="match status" value="1"/>
</dbReference>
<evidence type="ECO:0000313" key="7">
    <source>
        <dbReference type="EMBL" id="TCP37904.1"/>
    </source>
</evidence>
<dbReference type="GO" id="GO:0005737">
    <property type="term" value="C:cytoplasm"/>
    <property type="evidence" value="ECO:0007669"/>
    <property type="project" value="TreeGrafter"/>
</dbReference>
<dbReference type="GO" id="GO:0046872">
    <property type="term" value="F:metal ion binding"/>
    <property type="evidence" value="ECO:0007669"/>
    <property type="project" value="InterPro"/>
</dbReference>
<keyword evidence="3" id="KW-0846">Cobalamin</keyword>
<sequence>MSKAADTSSPALAGAFSNPSEADWLAAAEKALGGRDPHKALTRPSDDGVAVRPLYTRADGPAHVDPVPGFASFTRGAAAARPGWAIRQTSDHPDPAAANAQILADLEGGATDVALTLDLALDGRGGRGGIAVASLDDLDRALAGVHLDLAPVALDPGAHGVTAAAMLAALWQRRGLADAKVAGAFNIDPMGTLAAEGSLPVPLTQALAEAAHLGARTDARFARVTALGVDSGVYHAAGAGEAQELAAAIATGVAYLRAMEAQGLPPERAGRQIAFTLAADTDVYLTVAKLRAARRLWHRVMDACGAGDVPMALGARTAERMLTRRDPWVNLLRATLAGFAAATGGADWLSVSPHDAALGGPDDQSTDTARRIARNVQVILAEESRMAQVIDPAGGAWAFEALTDELAQAAWVQFQTIEAEGGIARALETERLQARIAETARRRDDALATRKHAITGVSEFADPGEELPAVEPVDGDALRAAARERAERSGHTLPQVMTANPGFEVQITALTQGATPTMLIDSGEGVQVARLARRPLAAAYEALRDRADAHVAADGRRPAVFLAALGPLADHGARVNWARNALAAGGLDAPAGAGTETGADAAATLAQQFKDSGCVEAVLCGSDAAYEAEAEAAARALKAAGCRHLTLAGKPGDRAEAWAAAGVDAYLYLGCDILAALGAIHDRLGEPA</sequence>
<dbReference type="GO" id="GO:0019678">
    <property type="term" value="P:propionate metabolic process, methylmalonyl pathway"/>
    <property type="evidence" value="ECO:0007669"/>
    <property type="project" value="TreeGrafter"/>
</dbReference>
<evidence type="ECO:0000256" key="3">
    <source>
        <dbReference type="ARBA" id="ARBA00022628"/>
    </source>
</evidence>
<dbReference type="Pfam" id="PF01642">
    <property type="entry name" value="MM_CoA_mutase"/>
    <property type="match status" value="1"/>
</dbReference>